<sequence length="205" mass="23051">MQNTIGRPKDLEKRAHILEAAKALFLKQGYHGSSMNQIAKDAGVTKLTVYNHFQDKESLFTCAIQETCAECISEQHFCLTAYSDFLQVFSDACECTLKMIYLPEAIKLGHVLLELAAEKSPLAQHFFEASHQPLFDALCEFFTQAASLKLIRQDNPLKQTKLTLALLLGIRHHQVLLGITDVPSNEEIGHIVSDAIEIFMLKYQV</sequence>
<organism evidence="6 7">
    <name type="scientific">Acinetobacter ursingii</name>
    <dbReference type="NCBI Taxonomy" id="108980"/>
    <lineage>
        <taxon>Bacteria</taxon>
        <taxon>Pseudomonadati</taxon>
        <taxon>Pseudomonadota</taxon>
        <taxon>Gammaproteobacteria</taxon>
        <taxon>Moraxellales</taxon>
        <taxon>Moraxellaceae</taxon>
        <taxon>Acinetobacter</taxon>
    </lineage>
</organism>
<dbReference type="GO" id="GO:0003700">
    <property type="term" value="F:DNA-binding transcription factor activity"/>
    <property type="evidence" value="ECO:0007669"/>
    <property type="project" value="TreeGrafter"/>
</dbReference>
<dbReference type="InterPro" id="IPR050109">
    <property type="entry name" value="HTH-type_TetR-like_transc_reg"/>
</dbReference>
<dbReference type="GO" id="GO:0000976">
    <property type="term" value="F:transcription cis-regulatory region binding"/>
    <property type="evidence" value="ECO:0007669"/>
    <property type="project" value="TreeGrafter"/>
</dbReference>
<proteinExistence type="predicted"/>
<comment type="caution">
    <text evidence="6">The sequence shown here is derived from an EMBL/GenBank/DDBJ whole genome shotgun (WGS) entry which is preliminary data.</text>
</comment>
<accession>A0A3D2SNW5</accession>
<feature type="DNA-binding region" description="H-T-H motif" evidence="4">
    <location>
        <begin position="34"/>
        <end position="53"/>
    </location>
</feature>
<dbReference type="InterPro" id="IPR001647">
    <property type="entry name" value="HTH_TetR"/>
</dbReference>
<dbReference type="EMBL" id="DPVE01000240">
    <property type="protein sequence ID" value="HCK31157.1"/>
    <property type="molecule type" value="Genomic_DNA"/>
</dbReference>
<evidence type="ECO:0000256" key="4">
    <source>
        <dbReference type="PROSITE-ProRule" id="PRU00335"/>
    </source>
</evidence>
<reference evidence="6 7" key="1">
    <citation type="journal article" date="2018" name="Nat. Biotechnol.">
        <title>A standardized bacterial taxonomy based on genome phylogeny substantially revises the tree of life.</title>
        <authorList>
            <person name="Parks D.H."/>
            <person name="Chuvochina M."/>
            <person name="Waite D.W."/>
            <person name="Rinke C."/>
            <person name="Skarshewski A."/>
            <person name="Chaumeil P.A."/>
            <person name="Hugenholtz P."/>
        </authorList>
    </citation>
    <scope>NUCLEOTIDE SEQUENCE [LARGE SCALE GENOMIC DNA]</scope>
    <source>
        <strain evidence="6">UBA9669</strain>
    </source>
</reference>
<dbReference type="PRINTS" id="PR00455">
    <property type="entry name" value="HTHTETR"/>
</dbReference>
<evidence type="ECO:0000256" key="3">
    <source>
        <dbReference type="ARBA" id="ARBA00023163"/>
    </source>
</evidence>
<dbReference type="InterPro" id="IPR039536">
    <property type="entry name" value="TetR_C_Proteobacteria"/>
</dbReference>
<evidence type="ECO:0000313" key="6">
    <source>
        <dbReference type="EMBL" id="HCK31157.1"/>
    </source>
</evidence>
<evidence type="ECO:0000259" key="5">
    <source>
        <dbReference type="PROSITE" id="PS50977"/>
    </source>
</evidence>
<protein>
    <submittedName>
        <fullName evidence="6">TetR/AcrR family transcriptional regulator</fullName>
    </submittedName>
</protein>
<dbReference type="PROSITE" id="PS50977">
    <property type="entry name" value="HTH_TETR_2"/>
    <property type="match status" value="1"/>
</dbReference>
<keyword evidence="1" id="KW-0805">Transcription regulation</keyword>
<dbReference type="Proteomes" id="UP000263596">
    <property type="component" value="Unassembled WGS sequence"/>
</dbReference>
<name>A0A3D2SNW5_9GAMM</name>
<dbReference type="RefSeq" id="WP_049174500.1">
    <property type="nucleotide sequence ID" value="NZ_BKFK01000005.1"/>
</dbReference>
<dbReference type="Pfam" id="PF00440">
    <property type="entry name" value="TetR_N"/>
    <property type="match status" value="1"/>
</dbReference>
<dbReference type="Pfam" id="PF14246">
    <property type="entry name" value="TetR_C_7"/>
    <property type="match status" value="1"/>
</dbReference>
<dbReference type="SUPFAM" id="SSF46689">
    <property type="entry name" value="Homeodomain-like"/>
    <property type="match status" value="1"/>
</dbReference>
<dbReference type="InterPro" id="IPR009057">
    <property type="entry name" value="Homeodomain-like_sf"/>
</dbReference>
<dbReference type="Gene3D" id="1.10.357.10">
    <property type="entry name" value="Tetracycline Repressor, domain 2"/>
    <property type="match status" value="1"/>
</dbReference>
<evidence type="ECO:0000256" key="2">
    <source>
        <dbReference type="ARBA" id="ARBA00023125"/>
    </source>
</evidence>
<evidence type="ECO:0000313" key="7">
    <source>
        <dbReference type="Proteomes" id="UP000263596"/>
    </source>
</evidence>
<keyword evidence="3" id="KW-0804">Transcription</keyword>
<dbReference type="AlphaFoldDB" id="A0A3D2SNW5"/>
<dbReference type="FunFam" id="1.10.10.60:FF:000141">
    <property type="entry name" value="TetR family transcriptional regulator"/>
    <property type="match status" value="1"/>
</dbReference>
<dbReference type="PANTHER" id="PTHR30055">
    <property type="entry name" value="HTH-TYPE TRANSCRIPTIONAL REGULATOR RUTR"/>
    <property type="match status" value="1"/>
</dbReference>
<keyword evidence="2 4" id="KW-0238">DNA-binding</keyword>
<dbReference type="PANTHER" id="PTHR30055:SF146">
    <property type="entry name" value="HTH-TYPE TRANSCRIPTIONAL DUAL REGULATOR CECR"/>
    <property type="match status" value="1"/>
</dbReference>
<feature type="domain" description="HTH tetR-type" evidence="5">
    <location>
        <begin position="11"/>
        <end position="71"/>
    </location>
</feature>
<gene>
    <name evidence="6" type="ORF">DHW29_13870</name>
</gene>
<evidence type="ECO:0000256" key="1">
    <source>
        <dbReference type="ARBA" id="ARBA00023015"/>
    </source>
</evidence>